<dbReference type="InterPro" id="IPR011989">
    <property type="entry name" value="ARM-like"/>
</dbReference>
<feature type="domain" description="Putative zinc-finger" evidence="1">
    <location>
        <begin position="8"/>
        <end position="37"/>
    </location>
</feature>
<organism evidence="2 3">
    <name type="scientific">Puia dinghuensis</name>
    <dbReference type="NCBI Taxonomy" id="1792502"/>
    <lineage>
        <taxon>Bacteria</taxon>
        <taxon>Pseudomonadati</taxon>
        <taxon>Bacteroidota</taxon>
        <taxon>Chitinophagia</taxon>
        <taxon>Chitinophagales</taxon>
        <taxon>Chitinophagaceae</taxon>
        <taxon>Puia</taxon>
    </lineage>
</organism>
<dbReference type="EMBL" id="BMJC01000004">
    <property type="protein sequence ID" value="GGB10590.1"/>
    <property type="molecule type" value="Genomic_DNA"/>
</dbReference>
<dbReference type="SUPFAM" id="SSF48371">
    <property type="entry name" value="ARM repeat"/>
    <property type="match status" value="1"/>
</dbReference>
<dbReference type="Gene3D" id="1.10.10.1320">
    <property type="entry name" value="Anti-sigma factor, zinc-finger domain"/>
    <property type="match status" value="1"/>
</dbReference>
<accession>A0A8J2XV73</accession>
<reference evidence="2" key="1">
    <citation type="journal article" date="2014" name="Int. J. Syst. Evol. Microbiol.">
        <title>Complete genome sequence of Corynebacterium casei LMG S-19264T (=DSM 44701T), isolated from a smear-ripened cheese.</title>
        <authorList>
            <consortium name="US DOE Joint Genome Institute (JGI-PGF)"/>
            <person name="Walter F."/>
            <person name="Albersmeier A."/>
            <person name="Kalinowski J."/>
            <person name="Ruckert C."/>
        </authorList>
    </citation>
    <scope>NUCLEOTIDE SEQUENCE</scope>
    <source>
        <strain evidence="2">CGMCC 1.15448</strain>
    </source>
</reference>
<dbReference type="AlphaFoldDB" id="A0A8J2XV73"/>
<dbReference type="InterPro" id="IPR041916">
    <property type="entry name" value="Anti_sigma_zinc_sf"/>
</dbReference>
<comment type="caution">
    <text evidence="2">The sequence shown here is derived from an EMBL/GenBank/DDBJ whole genome shotgun (WGS) entry which is preliminary data.</text>
</comment>
<dbReference type="Proteomes" id="UP000607559">
    <property type="component" value="Unassembled WGS sequence"/>
</dbReference>
<dbReference type="Gene3D" id="1.25.10.10">
    <property type="entry name" value="Leucine-rich Repeat Variant"/>
    <property type="match status" value="1"/>
</dbReference>
<dbReference type="InterPro" id="IPR027383">
    <property type="entry name" value="Znf_put"/>
</dbReference>
<gene>
    <name evidence="2" type="ORF">GCM10011511_37720</name>
</gene>
<name>A0A8J2XV73_9BACT</name>
<dbReference type="InterPro" id="IPR016024">
    <property type="entry name" value="ARM-type_fold"/>
</dbReference>
<dbReference type="RefSeq" id="WP_188934576.1">
    <property type="nucleotide sequence ID" value="NZ_BMJC01000004.1"/>
</dbReference>
<keyword evidence="3" id="KW-1185">Reference proteome</keyword>
<evidence type="ECO:0000313" key="3">
    <source>
        <dbReference type="Proteomes" id="UP000607559"/>
    </source>
</evidence>
<evidence type="ECO:0000259" key="1">
    <source>
        <dbReference type="Pfam" id="PF13490"/>
    </source>
</evidence>
<dbReference type="Pfam" id="PF13490">
    <property type="entry name" value="zf-HC2"/>
    <property type="match status" value="1"/>
</dbReference>
<dbReference type="Pfam" id="PF13646">
    <property type="entry name" value="HEAT_2"/>
    <property type="match status" value="1"/>
</dbReference>
<proteinExistence type="predicted"/>
<sequence length="284" mass="31467">MECGFDKDQLTRLLHGELPEEDRVRVEAHLAGCPECRQEWEAHRRLWALMDEIPVPAASADARVRFDAMLDTYKASVGTNEASGAFGTAGKRWGPGITALLRQVFAGHPAFAVSYSFLLVIAGLGVGYLLHRPEPVAPAGSDSKQLAALTAQVGEMREMMMKTLLQNPSASERMRGISYTSEIKTVNKEVIEALLSTLNNDPNTNVRLMTLEALTHYADNPVVREGLVQSILQQDSPLVQAALADVMLRLQEKRAIRPLKKLLQHKDLNEMVKTRIEETISRLS</sequence>
<reference evidence="2" key="2">
    <citation type="submission" date="2020-09" db="EMBL/GenBank/DDBJ databases">
        <authorList>
            <person name="Sun Q."/>
            <person name="Zhou Y."/>
        </authorList>
    </citation>
    <scope>NUCLEOTIDE SEQUENCE</scope>
    <source>
        <strain evidence="2">CGMCC 1.15448</strain>
    </source>
</reference>
<evidence type="ECO:0000313" key="2">
    <source>
        <dbReference type="EMBL" id="GGB10590.1"/>
    </source>
</evidence>
<protein>
    <recommendedName>
        <fullName evidence="1">Putative zinc-finger domain-containing protein</fullName>
    </recommendedName>
</protein>